<gene>
    <name evidence="1" type="ORF">HY912_11700</name>
</gene>
<sequence length="84" mass="9495">MSTVIWVNYLKAGKVTSDESDKWAMYRFADKLDRICAGIGIRNLSDFHDITDAEANLADDLGVQEDATDTYTLMAEKGKWFEPD</sequence>
<evidence type="ECO:0000313" key="2">
    <source>
        <dbReference type="Proteomes" id="UP000807825"/>
    </source>
</evidence>
<organism evidence="1 2">
    <name type="scientific">Desulfomonile tiedjei</name>
    <dbReference type="NCBI Taxonomy" id="2358"/>
    <lineage>
        <taxon>Bacteria</taxon>
        <taxon>Pseudomonadati</taxon>
        <taxon>Thermodesulfobacteriota</taxon>
        <taxon>Desulfomonilia</taxon>
        <taxon>Desulfomonilales</taxon>
        <taxon>Desulfomonilaceae</taxon>
        <taxon>Desulfomonile</taxon>
    </lineage>
</organism>
<evidence type="ECO:0000313" key="1">
    <source>
        <dbReference type="EMBL" id="MBI5250148.1"/>
    </source>
</evidence>
<dbReference type="AlphaFoldDB" id="A0A9D6V1H3"/>
<dbReference type="EMBL" id="JACRDE010000309">
    <property type="protein sequence ID" value="MBI5250148.1"/>
    <property type="molecule type" value="Genomic_DNA"/>
</dbReference>
<name>A0A9D6V1H3_9BACT</name>
<feature type="non-terminal residue" evidence="1">
    <location>
        <position position="84"/>
    </location>
</feature>
<protein>
    <submittedName>
        <fullName evidence="1">Uncharacterized protein</fullName>
    </submittedName>
</protein>
<proteinExistence type="predicted"/>
<accession>A0A9D6V1H3</accession>
<dbReference type="Proteomes" id="UP000807825">
    <property type="component" value="Unassembled WGS sequence"/>
</dbReference>
<comment type="caution">
    <text evidence="1">The sequence shown here is derived from an EMBL/GenBank/DDBJ whole genome shotgun (WGS) entry which is preliminary data.</text>
</comment>
<reference evidence="1" key="1">
    <citation type="submission" date="2020-07" db="EMBL/GenBank/DDBJ databases">
        <title>Huge and variable diversity of episymbiotic CPR bacteria and DPANN archaea in groundwater ecosystems.</title>
        <authorList>
            <person name="He C.Y."/>
            <person name="Keren R."/>
            <person name="Whittaker M."/>
            <person name="Farag I.F."/>
            <person name="Doudna J."/>
            <person name="Cate J.H.D."/>
            <person name="Banfield J.F."/>
        </authorList>
    </citation>
    <scope>NUCLEOTIDE SEQUENCE</scope>
    <source>
        <strain evidence="1">NC_groundwater_1664_Pr3_B-0.1um_52_9</strain>
    </source>
</reference>